<feature type="chain" id="PRO_5047509697" evidence="1">
    <location>
        <begin position="26"/>
        <end position="265"/>
    </location>
</feature>
<feature type="signal peptide" evidence="1">
    <location>
        <begin position="1"/>
        <end position="25"/>
    </location>
</feature>
<evidence type="ECO:0000313" key="4">
    <source>
        <dbReference type="Proteomes" id="UP001221558"/>
    </source>
</evidence>
<accession>A0ABY7WKX6</accession>
<dbReference type="EMBL" id="CP117880">
    <property type="protein sequence ID" value="WDF69234.1"/>
    <property type="molecule type" value="Genomic_DNA"/>
</dbReference>
<keyword evidence="4" id="KW-1185">Reference proteome</keyword>
<proteinExistence type="predicted"/>
<dbReference type="Pfam" id="PF13568">
    <property type="entry name" value="OMP_b-brl_2"/>
    <property type="match status" value="1"/>
</dbReference>
<sequence length="265" mass="30521">MKNTRLHYLLPLIILAMLLQTTGYAQEQESDSTSVKKFDMEMEPTLGKKDVDTDGKPIKYPRLFGGITFTRIDWGFSRLIDDGSFTLSPDNQFLDYSRASNFGFDVAQIGLRFTDMFKMYLSTGFEWNYLRLKSNIILDTDATPLAYRDSDVAYSRNVLTSTYLRVPLTFELRSRKNRHGDRAKIAFGAMTGVLLKGTQRLRSPEYGRQKFRDNYNLASFQYGVFTRVGFDSFGVFAKYYLNDMFENSPVQQNVNNFTFGLTLGF</sequence>
<evidence type="ECO:0000256" key="1">
    <source>
        <dbReference type="SAM" id="SignalP"/>
    </source>
</evidence>
<keyword evidence="1" id="KW-0732">Signal</keyword>
<protein>
    <submittedName>
        <fullName evidence="3">PorT family protein</fullName>
    </submittedName>
</protein>
<organism evidence="3 4">
    <name type="scientific">Sphingobacterium oryzagri</name>
    <dbReference type="NCBI Taxonomy" id="3025669"/>
    <lineage>
        <taxon>Bacteria</taxon>
        <taxon>Pseudomonadati</taxon>
        <taxon>Bacteroidota</taxon>
        <taxon>Sphingobacteriia</taxon>
        <taxon>Sphingobacteriales</taxon>
        <taxon>Sphingobacteriaceae</taxon>
        <taxon>Sphingobacterium</taxon>
    </lineage>
</organism>
<gene>
    <name evidence="3" type="ORF">PQ465_02355</name>
</gene>
<evidence type="ECO:0000313" key="3">
    <source>
        <dbReference type="EMBL" id="WDF69234.1"/>
    </source>
</evidence>
<name>A0ABY7WKX6_9SPHI</name>
<evidence type="ECO:0000259" key="2">
    <source>
        <dbReference type="Pfam" id="PF13568"/>
    </source>
</evidence>
<feature type="domain" description="Outer membrane protein beta-barrel" evidence="2">
    <location>
        <begin position="89"/>
        <end position="241"/>
    </location>
</feature>
<dbReference type="InterPro" id="IPR025665">
    <property type="entry name" value="Beta-barrel_OMP_2"/>
</dbReference>
<reference evidence="3 4" key="1">
    <citation type="submission" date="2023-02" db="EMBL/GenBank/DDBJ databases">
        <title>Genome sequence of Sphingobacterium sp. KACC 22765.</title>
        <authorList>
            <person name="Kim S."/>
            <person name="Heo J."/>
            <person name="Kwon S.-W."/>
        </authorList>
    </citation>
    <scope>NUCLEOTIDE SEQUENCE [LARGE SCALE GENOMIC DNA]</scope>
    <source>
        <strain evidence="3 4">KACC 22765</strain>
    </source>
</reference>
<dbReference type="RefSeq" id="WP_274267959.1">
    <property type="nucleotide sequence ID" value="NZ_CP117880.1"/>
</dbReference>
<dbReference type="Proteomes" id="UP001221558">
    <property type="component" value="Chromosome"/>
</dbReference>